<feature type="region of interest" description="Disordered" evidence="1">
    <location>
        <begin position="1080"/>
        <end position="1112"/>
    </location>
</feature>
<feature type="compositionally biased region" description="Basic and acidic residues" evidence="1">
    <location>
        <begin position="799"/>
        <end position="817"/>
    </location>
</feature>
<dbReference type="SUPFAM" id="SSF52047">
    <property type="entry name" value="RNI-like"/>
    <property type="match status" value="1"/>
</dbReference>
<dbReference type="PANTHER" id="PTHR14753">
    <property type="entry name" value="F-BOX ONLY PROTEIN 38"/>
    <property type="match status" value="1"/>
</dbReference>
<reference evidence="2 3" key="1">
    <citation type="submission" date="2018-04" db="EMBL/GenBank/DDBJ databases">
        <title>The genome of golden apple snail Pomacea canaliculata provides insight into stress tolerance and invasive adaptation.</title>
        <authorList>
            <person name="Liu C."/>
            <person name="Liu B."/>
            <person name="Ren Y."/>
            <person name="Zhang Y."/>
            <person name="Wang H."/>
            <person name="Li S."/>
            <person name="Jiang F."/>
            <person name="Yin L."/>
            <person name="Zhang G."/>
            <person name="Qian W."/>
            <person name="Fan W."/>
        </authorList>
    </citation>
    <scope>NUCLEOTIDE SEQUENCE [LARGE SCALE GENOMIC DNA]</scope>
    <source>
        <strain evidence="2">SZHN2017</strain>
        <tissue evidence="2">Muscle</tissue>
    </source>
</reference>
<evidence type="ECO:0000256" key="1">
    <source>
        <dbReference type="SAM" id="MobiDB-lite"/>
    </source>
</evidence>
<dbReference type="GO" id="GO:0005737">
    <property type="term" value="C:cytoplasm"/>
    <property type="evidence" value="ECO:0007669"/>
    <property type="project" value="TreeGrafter"/>
</dbReference>
<dbReference type="OrthoDB" id="10036898at2759"/>
<feature type="region of interest" description="Disordered" evidence="1">
    <location>
        <begin position="732"/>
        <end position="758"/>
    </location>
</feature>
<accession>A0A2T7Q127</accession>
<evidence type="ECO:0000313" key="3">
    <source>
        <dbReference type="Proteomes" id="UP000245119"/>
    </source>
</evidence>
<proteinExistence type="predicted"/>
<organism evidence="2 3">
    <name type="scientific">Pomacea canaliculata</name>
    <name type="common">Golden apple snail</name>
    <dbReference type="NCBI Taxonomy" id="400727"/>
    <lineage>
        <taxon>Eukaryota</taxon>
        <taxon>Metazoa</taxon>
        <taxon>Spiralia</taxon>
        <taxon>Lophotrochozoa</taxon>
        <taxon>Mollusca</taxon>
        <taxon>Gastropoda</taxon>
        <taxon>Caenogastropoda</taxon>
        <taxon>Architaenioglossa</taxon>
        <taxon>Ampullarioidea</taxon>
        <taxon>Ampullariidae</taxon>
        <taxon>Pomacea</taxon>
    </lineage>
</organism>
<feature type="region of interest" description="Disordered" evidence="1">
    <location>
        <begin position="1"/>
        <end position="24"/>
    </location>
</feature>
<dbReference type="PANTHER" id="PTHR14753:SF3">
    <property type="entry name" value="F-BOX ONLY PROTEIN 38"/>
    <property type="match status" value="1"/>
</dbReference>
<dbReference type="GO" id="GO:0005634">
    <property type="term" value="C:nucleus"/>
    <property type="evidence" value="ECO:0007669"/>
    <property type="project" value="TreeGrafter"/>
</dbReference>
<dbReference type="GO" id="GO:0031146">
    <property type="term" value="P:SCF-dependent proteasomal ubiquitin-dependent protein catabolic process"/>
    <property type="evidence" value="ECO:0007669"/>
    <property type="project" value="InterPro"/>
</dbReference>
<feature type="region of interest" description="Disordered" evidence="1">
    <location>
        <begin position="1004"/>
        <end position="1062"/>
    </location>
</feature>
<feature type="region of interest" description="Disordered" evidence="1">
    <location>
        <begin position="1148"/>
        <end position="1178"/>
    </location>
</feature>
<keyword evidence="3" id="KW-1185">Reference proteome</keyword>
<dbReference type="STRING" id="400727.A0A2T7Q127"/>
<feature type="compositionally biased region" description="Low complexity" evidence="1">
    <location>
        <begin position="739"/>
        <end position="756"/>
    </location>
</feature>
<feature type="compositionally biased region" description="Polar residues" evidence="1">
    <location>
        <begin position="1045"/>
        <end position="1062"/>
    </location>
</feature>
<dbReference type="Gene3D" id="3.80.10.10">
    <property type="entry name" value="Ribonuclease Inhibitor"/>
    <property type="match status" value="2"/>
</dbReference>
<dbReference type="GO" id="GO:0070936">
    <property type="term" value="P:protein K48-linked ubiquitination"/>
    <property type="evidence" value="ECO:0007669"/>
    <property type="project" value="TreeGrafter"/>
</dbReference>
<protein>
    <recommendedName>
        <fullName evidence="4">F-box domain-containing protein</fullName>
    </recommendedName>
</protein>
<feature type="compositionally biased region" description="Polar residues" evidence="1">
    <location>
        <begin position="681"/>
        <end position="701"/>
    </location>
</feature>
<gene>
    <name evidence="2" type="ORF">C0Q70_01977</name>
</gene>
<dbReference type="InterPro" id="IPR042354">
    <property type="entry name" value="FBX38"/>
</dbReference>
<name>A0A2T7Q127_POMCA</name>
<evidence type="ECO:0008006" key="4">
    <source>
        <dbReference type="Google" id="ProtNLM"/>
    </source>
</evidence>
<dbReference type="Proteomes" id="UP000245119">
    <property type="component" value="Linkage Group LG1"/>
</dbReference>
<sequence>MTTSSHLNSRLQSGTKSAPATAEEKSGMMTYVGRNIHDFFEDMPWLKLTRTAVEVDSRGMRDQAKRYPENTDFISAQSAEVLCHIFSFLPVQDVLKMQYQNKKMQHAVMLYLKLLRSIDFGYGEILSNFPSKLTDSVLMRLMEKCPHLENIYSFHPQELTPRRFRNCPSLSVPGCIDAFLVLPCLKGVEISDPALFEAILTYLPHLHIIGAFKNRACFLSKEPFYRLTLPASPNVTTLNLTGVTVPEISRLTTVRHLFLHCVHLTHPLPFRDFLAPMLETFVMANCVGPSHSLKYVSLFTGLAAGRNLSRLELIRVPFLGGIFQHIVEDSWRVQGFQNLRKITMAACKFALELDLGFLAITSAQRLEEMLIQPSLARDSFFSALKVSEATFPNFKRLSLGHVDAFGQSKADRLILADTGELFGVSEVKENPALVTDMGMAAAAHCFPALTSLTINNCPHLHLPHTWLISGMNTWTNLQHLSLCSCHAMTLESLESLVAQLHSLTTLFLESMFREPPKGCSRVGLSAGTGLGVSAALVQNHNSLTNHANGAPVVDAYAGEENDSEDSDDEERLGGDGEGNEAIPQFREEEENAGEAEMMEINNNDPVMENIEENNTEGNRHAVNLPIYKEHNIADNMQENCCGLAFAVAGNTNDVGDRDDDHYEEELLSASGLVTDMGPLQSHMSSLPGNSSESLQHEPSVSASVKIDFQSRGDESPVPCCSSMLSQELIGHQHEEDGASKSSSTGSKKTAASTSSARCPWQLRSHSLLHSEAKRQHKVTTGMFSVEETEESFSSLQNPSKDHDHENGSDVDADDKNHMTGNSQHIENSRCLSQEPGSQVSGELTSDSEALTRSRQLAEETSAWLQWDSSSELDELHHSWYQSSADRDCPHNLTTSTVGEALCFPSSDPRVSSLDSVSVPGPSGMSPLPSCGIGEKEFAVPGHTSGQTVVPLCTPPSISSSGNFDHRLSDIDELDSVNSSDFLECGSGVNHIGLKPSSCDQQYVSSKSFDNDTRTLRPRNWAEQSLKQGSDKKSVVNKQTNDKNYHGQNFAQAKPSNTKINESSCEQELATHGADERLSFPVEGPVHPLPRPFKGKGLLGKKKSVAKRSRGLSDDGGFAELSCPVCPYKKDKWCQANNDEIRDSIRRVREQEDIAGNQGKKSRASNSGSGSSNKKSLEEVDSTLTQVSGEGDMPHAGAKRCTCLSRAGKSPPIMVSKATSTSDPVYEEDHVQVLKLHSDSLAHITLRMVGITELRLMDCPRLKSVRGSACRVLRNVKVEHSPLLGRVQWAQCTKLETRSVLESVCQGLHDSGSCVIILRPMMEINEEELTQELLTLPDIKKHVCVVFDYSPNPAATLYNQHRMANWAELFHAINRGAYS</sequence>
<feature type="region of interest" description="Disordered" evidence="1">
    <location>
        <begin position="673"/>
        <end position="701"/>
    </location>
</feature>
<dbReference type="CDD" id="cd22107">
    <property type="entry name" value="F-box_FBXO38"/>
    <property type="match status" value="1"/>
</dbReference>
<dbReference type="EMBL" id="PZQS01000001">
    <property type="protein sequence ID" value="PVD39347.1"/>
    <property type="molecule type" value="Genomic_DNA"/>
</dbReference>
<feature type="compositionally biased region" description="Low complexity" evidence="1">
    <location>
        <begin position="1163"/>
        <end position="1173"/>
    </location>
</feature>
<dbReference type="InterPro" id="IPR032675">
    <property type="entry name" value="LRR_dom_sf"/>
</dbReference>
<comment type="caution">
    <text evidence="2">The sequence shown here is derived from an EMBL/GenBank/DDBJ whole genome shotgun (WGS) entry which is preliminary data.</text>
</comment>
<feature type="region of interest" description="Disordered" evidence="1">
    <location>
        <begin position="559"/>
        <end position="584"/>
    </location>
</feature>
<feature type="compositionally biased region" description="Polar residues" evidence="1">
    <location>
        <begin position="1"/>
        <end position="18"/>
    </location>
</feature>
<evidence type="ECO:0000313" key="2">
    <source>
        <dbReference type="EMBL" id="PVD39347.1"/>
    </source>
</evidence>
<feature type="compositionally biased region" description="Polar residues" evidence="1">
    <location>
        <begin position="818"/>
        <end position="848"/>
    </location>
</feature>
<feature type="region of interest" description="Disordered" evidence="1">
    <location>
        <begin position="784"/>
        <end position="854"/>
    </location>
</feature>
<feature type="compositionally biased region" description="Acidic residues" evidence="1">
    <location>
        <begin position="559"/>
        <end position="570"/>
    </location>
</feature>
<feature type="compositionally biased region" description="Basic and acidic residues" evidence="1">
    <location>
        <begin position="1028"/>
        <end position="1044"/>
    </location>
</feature>
<feature type="compositionally biased region" description="Basic residues" evidence="1">
    <location>
        <begin position="1098"/>
        <end position="1109"/>
    </location>
</feature>